<dbReference type="PIRSF" id="PIRSF003230">
    <property type="entry name" value="YbgC"/>
    <property type="match status" value="1"/>
</dbReference>
<dbReference type="GO" id="GO:0047617">
    <property type="term" value="F:fatty acyl-CoA hydrolase activity"/>
    <property type="evidence" value="ECO:0007669"/>
    <property type="project" value="TreeGrafter"/>
</dbReference>
<comment type="similarity">
    <text evidence="1">Belongs to the 4-hydroxybenzoyl-CoA thioesterase family.</text>
</comment>
<dbReference type="InterPro" id="IPR029069">
    <property type="entry name" value="HotDog_dom_sf"/>
</dbReference>
<dbReference type="AlphaFoldDB" id="A0A1I3B350"/>
<organism evidence="3 4">
    <name type="scientific">Tindallia magadiensis</name>
    <dbReference type="NCBI Taxonomy" id="69895"/>
    <lineage>
        <taxon>Bacteria</taxon>
        <taxon>Bacillati</taxon>
        <taxon>Bacillota</taxon>
        <taxon>Clostridia</taxon>
        <taxon>Peptostreptococcales</taxon>
        <taxon>Tindalliaceae</taxon>
        <taxon>Tindallia</taxon>
    </lineage>
</organism>
<dbReference type="Proteomes" id="UP000199287">
    <property type="component" value="Unassembled WGS sequence"/>
</dbReference>
<evidence type="ECO:0000313" key="3">
    <source>
        <dbReference type="EMBL" id="SFH56379.1"/>
    </source>
</evidence>
<accession>A0A1I3B350</accession>
<keyword evidence="2 3" id="KW-0378">Hydrolase</keyword>
<dbReference type="Pfam" id="PF13279">
    <property type="entry name" value="4HBT_2"/>
    <property type="match status" value="1"/>
</dbReference>
<dbReference type="InterPro" id="IPR006684">
    <property type="entry name" value="YbgC/YbaW"/>
</dbReference>
<dbReference type="CDD" id="cd00586">
    <property type="entry name" value="4HBT"/>
    <property type="match status" value="1"/>
</dbReference>
<dbReference type="PANTHER" id="PTHR31793">
    <property type="entry name" value="4-HYDROXYBENZOYL-COA THIOESTERASE FAMILY MEMBER"/>
    <property type="match status" value="1"/>
</dbReference>
<dbReference type="PANTHER" id="PTHR31793:SF27">
    <property type="entry name" value="NOVEL THIOESTERASE SUPERFAMILY DOMAIN AND SAPOSIN A-TYPE DOMAIN CONTAINING PROTEIN (0610012H03RIK)"/>
    <property type="match status" value="1"/>
</dbReference>
<reference evidence="4" key="1">
    <citation type="submission" date="2016-10" db="EMBL/GenBank/DDBJ databases">
        <authorList>
            <person name="Varghese N."/>
            <person name="Submissions S."/>
        </authorList>
    </citation>
    <scope>NUCLEOTIDE SEQUENCE [LARGE SCALE GENOMIC DNA]</scope>
    <source>
        <strain evidence="4">Z-7934</strain>
    </source>
</reference>
<dbReference type="NCBIfam" id="TIGR00051">
    <property type="entry name" value="YbgC/FadM family acyl-CoA thioesterase"/>
    <property type="match status" value="1"/>
</dbReference>
<sequence>MQPVHSAIKDYRFYHQIRVRYPEVDMQQIVFNANYLTYLDMAWVEYLRNIGLDYGELLKNHEFDSVVAKVTMEYKKPARYDDVLDIYVRVPKLGNKSIPIHFTVCKEGTEEIVLEGEIIHVSYDFEKDSSCPIPAFVEEKIRLFEGL</sequence>
<dbReference type="SUPFAM" id="SSF54637">
    <property type="entry name" value="Thioesterase/thiol ester dehydrase-isomerase"/>
    <property type="match status" value="1"/>
</dbReference>
<evidence type="ECO:0000256" key="2">
    <source>
        <dbReference type="ARBA" id="ARBA00022801"/>
    </source>
</evidence>
<evidence type="ECO:0000313" key="4">
    <source>
        <dbReference type="Proteomes" id="UP000199287"/>
    </source>
</evidence>
<dbReference type="STRING" id="69895.SAMN05192551_101538"/>
<dbReference type="Gene3D" id="3.10.129.10">
    <property type="entry name" value="Hotdog Thioesterase"/>
    <property type="match status" value="1"/>
</dbReference>
<dbReference type="InterPro" id="IPR050563">
    <property type="entry name" value="4-hydroxybenzoyl-CoA_TE"/>
</dbReference>
<protein>
    <submittedName>
        <fullName evidence="3">Acyl-CoA thioester hydrolase</fullName>
    </submittedName>
</protein>
<keyword evidence="4" id="KW-1185">Reference proteome</keyword>
<proteinExistence type="inferred from homology"/>
<evidence type="ECO:0000256" key="1">
    <source>
        <dbReference type="ARBA" id="ARBA00005953"/>
    </source>
</evidence>
<dbReference type="EMBL" id="FOQA01000001">
    <property type="protein sequence ID" value="SFH56379.1"/>
    <property type="molecule type" value="Genomic_DNA"/>
</dbReference>
<gene>
    <name evidence="3" type="ORF">SAMN05192551_101538</name>
</gene>
<name>A0A1I3B350_9FIRM</name>
<dbReference type="RefSeq" id="WP_207646591.1">
    <property type="nucleotide sequence ID" value="NZ_FOQA01000001.1"/>
</dbReference>